<dbReference type="Gene3D" id="3.30.540.10">
    <property type="entry name" value="Fructose-1,6-Bisphosphatase, subunit A, domain 1"/>
    <property type="match status" value="1"/>
</dbReference>
<dbReference type="GO" id="GO:0007165">
    <property type="term" value="P:signal transduction"/>
    <property type="evidence" value="ECO:0007669"/>
    <property type="project" value="TreeGrafter"/>
</dbReference>
<gene>
    <name evidence="8" type="ORF">U472_07030</name>
</gene>
<feature type="binding site" evidence="6">
    <location>
        <position position="212"/>
    </location>
    <ligand>
        <name>Mg(2+)</name>
        <dbReference type="ChEBI" id="CHEBI:18420"/>
        <label>1</label>
        <note>catalytic</note>
    </ligand>
</feature>
<feature type="binding site" evidence="6">
    <location>
        <position position="86"/>
    </location>
    <ligand>
        <name>Mg(2+)</name>
        <dbReference type="ChEBI" id="CHEBI:18420"/>
        <label>1</label>
        <note>catalytic</note>
    </ligand>
</feature>
<dbReference type="Pfam" id="PF00459">
    <property type="entry name" value="Inositol_P"/>
    <property type="match status" value="1"/>
</dbReference>
<dbReference type="GO" id="GO:0046872">
    <property type="term" value="F:metal ion binding"/>
    <property type="evidence" value="ECO:0007669"/>
    <property type="project" value="UniProtKB-KW"/>
</dbReference>
<dbReference type="RefSeq" id="WP_068716871.1">
    <property type="nucleotide sequence ID" value="NZ_LWDV01000008.1"/>
</dbReference>
<dbReference type="OrthoDB" id="9772456at2"/>
<dbReference type="AlphaFoldDB" id="A0A1C0AAB3"/>
<feature type="binding site" evidence="6">
    <location>
        <position position="68"/>
    </location>
    <ligand>
        <name>Mg(2+)</name>
        <dbReference type="ChEBI" id="CHEBI:18420"/>
        <label>1</label>
        <note>catalytic</note>
    </ligand>
</feature>
<keyword evidence="4 7" id="KW-0378">Hydrolase</keyword>
<sequence length="260" mass="29733">MDRFEVLDKVKGWVKEVGRLQIDRLHDNFEVRTKSNQNDLVTEVDELSEKILIDYIKADYPNHSIISEESGADHRESDYQWIIDPLDGTTNYTHGFPLFCISIGLQYQSETILGVIYAPKLDYLYYGIKEEGAFLNGKRLKVSTTARLEKALLMTDFSYYRVENPDDNIDYFDRVVKKVRGTRKTGSAALDLCCIAEGTVDFFWELELNPWDIVAGALLIKEAGGKVITFNKEDKLTIIAGNNKLSNKLMEKIKVKNKNS</sequence>
<keyword evidence="9" id="KW-1185">Reference proteome</keyword>
<dbReference type="GO" id="GO:0008934">
    <property type="term" value="F:inositol monophosphate 1-phosphatase activity"/>
    <property type="evidence" value="ECO:0007669"/>
    <property type="project" value="InterPro"/>
</dbReference>
<dbReference type="InterPro" id="IPR000760">
    <property type="entry name" value="Inositol_monophosphatase-like"/>
</dbReference>
<dbReference type="Proteomes" id="UP000093514">
    <property type="component" value="Unassembled WGS sequence"/>
</dbReference>
<evidence type="ECO:0000256" key="7">
    <source>
        <dbReference type="RuleBase" id="RU364068"/>
    </source>
</evidence>
<dbReference type="Gene3D" id="3.40.190.80">
    <property type="match status" value="1"/>
</dbReference>
<reference evidence="8 9" key="2">
    <citation type="submission" date="2016-08" db="EMBL/GenBank/DDBJ databases">
        <title>Orenia metallireducens sp. nov. strain Z6, a Novel Metal-reducing Firmicute from the Deep Subsurface.</title>
        <authorList>
            <person name="Maxim B.I."/>
            <person name="Kenneth K."/>
            <person name="Flynn T.M."/>
            <person name="Oloughlin E.J."/>
            <person name="Locke R.A."/>
            <person name="Weber J.R."/>
            <person name="Egan S.M."/>
            <person name="Mackie R.I."/>
            <person name="Cann I.K."/>
        </authorList>
    </citation>
    <scope>NUCLEOTIDE SEQUENCE [LARGE SCALE GENOMIC DNA]</scope>
    <source>
        <strain evidence="8 9">Z6</strain>
    </source>
</reference>
<reference evidence="9" key="1">
    <citation type="submission" date="2016-07" db="EMBL/GenBank/DDBJ databases">
        <authorList>
            <person name="Florea S."/>
            <person name="Webb J.S."/>
            <person name="Jaromczyk J."/>
            <person name="Schardl C.L."/>
        </authorList>
    </citation>
    <scope>NUCLEOTIDE SEQUENCE [LARGE SCALE GENOMIC DNA]</scope>
    <source>
        <strain evidence="9">Z6</strain>
    </source>
</reference>
<dbReference type="EMBL" id="LWDV01000008">
    <property type="protein sequence ID" value="OCL27216.1"/>
    <property type="molecule type" value="Genomic_DNA"/>
</dbReference>
<protein>
    <recommendedName>
        <fullName evidence="7">Inositol-1-monophosphatase</fullName>
        <ecNumber evidence="7">3.1.3.25</ecNumber>
    </recommendedName>
</protein>
<comment type="cofactor">
    <cofactor evidence="2 6 7">
        <name>Mg(2+)</name>
        <dbReference type="ChEBI" id="CHEBI:18420"/>
    </cofactor>
</comment>
<comment type="caution">
    <text evidence="8">The sequence shown here is derived from an EMBL/GenBank/DDBJ whole genome shotgun (WGS) entry which is preliminary data.</text>
</comment>
<dbReference type="FunFam" id="3.30.540.10:FF:000003">
    <property type="entry name" value="Inositol-1-monophosphatase"/>
    <property type="match status" value="1"/>
</dbReference>
<feature type="binding site" evidence="6">
    <location>
        <position position="84"/>
    </location>
    <ligand>
        <name>Mg(2+)</name>
        <dbReference type="ChEBI" id="CHEBI:18420"/>
        <label>1</label>
        <note>catalytic</note>
    </ligand>
</feature>
<comment type="catalytic activity">
    <reaction evidence="1 7">
        <text>a myo-inositol phosphate + H2O = myo-inositol + phosphate</text>
        <dbReference type="Rhea" id="RHEA:24056"/>
        <dbReference type="ChEBI" id="CHEBI:15377"/>
        <dbReference type="ChEBI" id="CHEBI:17268"/>
        <dbReference type="ChEBI" id="CHEBI:43474"/>
        <dbReference type="ChEBI" id="CHEBI:84139"/>
        <dbReference type="EC" id="3.1.3.25"/>
    </reaction>
</comment>
<name>A0A1C0AAB3_9FIRM</name>
<dbReference type="PANTHER" id="PTHR20854:SF4">
    <property type="entry name" value="INOSITOL-1-MONOPHOSPHATASE-RELATED"/>
    <property type="match status" value="1"/>
</dbReference>
<keyword evidence="5 6" id="KW-0460">Magnesium</keyword>
<evidence type="ECO:0000256" key="3">
    <source>
        <dbReference type="ARBA" id="ARBA00022723"/>
    </source>
</evidence>
<evidence type="ECO:0000256" key="2">
    <source>
        <dbReference type="ARBA" id="ARBA00001946"/>
    </source>
</evidence>
<evidence type="ECO:0000256" key="1">
    <source>
        <dbReference type="ARBA" id="ARBA00001033"/>
    </source>
</evidence>
<dbReference type="SUPFAM" id="SSF56655">
    <property type="entry name" value="Carbohydrate phosphatase"/>
    <property type="match status" value="1"/>
</dbReference>
<accession>A0A1C0AAB3</accession>
<evidence type="ECO:0000256" key="4">
    <source>
        <dbReference type="ARBA" id="ARBA00022801"/>
    </source>
</evidence>
<dbReference type="EC" id="3.1.3.25" evidence="7"/>
<keyword evidence="3 6" id="KW-0479">Metal-binding</keyword>
<dbReference type="CDD" id="cd01639">
    <property type="entry name" value="IMPase"/>
    <property type="match status" value="1"/>
</dbReference>
<dbReference type="PROSITE" id="PS00629">
    <property type="entry name" value="IMP_1"/>
    <property type="match status" value="1"/>
</dbReference>
<evidence type="ECO:0000313" key="8">
    <source>
        <dbReference type="EMBL" id="OCL27216.1"/>
    </source>
</evidence>
<dbReference type="GO" id="GO:0006020">
    <property type="term" value="P:inositol metabolic process"/>
    <property type="evidence" value="ECO:0007669"/>
    <property type="project" value="TreeGrafter"/>
</dbReference>
<dbReference type="InterPro" id="IPR033942">
    <property type="entry name" value="IMPase"/>
</dbReference>
<organism evidence="8 9">
    <name type="scientific">Orenia metallireducens</name>
    <dbReference type="NCBI Taxonomy" id="1413210"/>
    <lineage>
        <taxon>Bacteria</taxon>
        <taxon>Bacillati</taxon>
        <taxon>Bacillota</taxon>
        <taxon>Clostridia</taxon>
        <taxon>Halanaerobiales</taxon>
        <taxon>Halobacteroidaceae</taxon>
        <taxon>Orenia</taxon>
    </lineage>
</organism>
<comment type="similarity">
    <text evidence="7">Belongs to the inositol monophosphatase superfamily.</text>
</comment>
<evidence type="ECO:0000256" key="5">
    <source>
        <dbReference type="ARBA" id="ARBA00022842"/>
    </source>
</evidence>
<proteinExistence type="inferred from homology"/>
<feature type="binding site" evidence="6">
    <location>
        <position position="87"/>
    </location>
    <ligand>
        <name>Mg(2+)</name>
        <dbReference type="ChEBI" id="CHEBI:18420"/>
        <label>1</label>
        <note>catalytic</note>
    </ligand>
</feature>
<evidence type="ECO:0000313" key="9">
    <source>
        <dbReference type="Proteomes" id="UP000093514"/>
    </source>
</evidence>
<dbReference type="PANTHER" id="PTHR20854">
    <property type="entry name" value="INOSITOL MONOPHOSPHATASE"/>
    <property type="match status" value="1"/>
</dbReference>
<dbReference type="InterPro" id="IPR020583">
    <property type="entry name" value="Inositol_monoP_metal-BS"/>
</dbReference>
<evidence type="ECO:0000256" key="6">
    <source>
        <dbReference type="PIRSR" id="PIRSR600760-2"/>
    </source>
</evidence>
<dbReference type="PRINTS" id="PR00377">
    <property type="entry name" value="IMPHPHTASES"/>
</dbReference>